<dbReference type="GO" id="GO:0005509">
    <property type="term" value="F:calcium ion binding"/>
    <property type="evidence" value="ECO:0007669"/>
    <property type="project" value="InterPro"/>
</dbReference>
<name>A0AAN9V9U0_9ORTH</name>
<dbReference type="InterPro" id="IPR002048">
    <property type="entry name" value="EF_hand_dom"/>
</dbReference>
<feature type="region of interest" description="Disordered" evidence="2">
    <location>
        <begin position="1"/>
        <end position="22"/>
    </location>
</feature>
<evidence type="ECO:0000313" key="5">
    <source>
        <dbReference type="Proteomes" id="UP001378592"/>
    </source>
</evidence>
<gene>
    <name evidence="4" type="ORF">R5R35_008576</name>
</gene>
<protein>
    <recommendedName>
        <fullName evidence="3">EF-hand domain-containing protein</fullName>
    </recommendedName>
</protein>
<evidence type="ECO:0000313" key="4">
    <source>
        <dbReference type="EMBL" id="KAK7791144.1"/>
    </source>
</evidence>
<evidence type="ECO:0000256" key="2">
    <source>
        <dbReference type="SAM" id="MobiDB-lite"/>
    </source>
</evidence>
<keyword evidence="1" id="KW-0106">Calcium</keyword>
<dbReference type="PROSITE" id="PS50222">
    <property type="entry name" value="EF_HAND_2"/>
    <property type="match status" value="1"/>
</dbReference>
<organism evidence="4 5">
    <name type="scientific">Gryllus longicercus</name>
    <dbReference type="NCBI Taxonomy" id="2509291"/>
    <lineage>
        <taxon>Eukaryota</taxon>
        <taxon>Metazoa</taxon>
        <taxon>Ecdysozoa</taxon>
        <taxon>Arthropoda</taxon>
        <taxon>Hexapoda</taxon>
        <taxon>Insecta</taxon>
        <taxon>Pterygota</taxon>
        <taxon>Neoptera</taxon>
        <taxon>Polyneoptera</taxon>
        <taxon>Orthoptera</taxon>
        <taxon>Ensifera</taxon>
        <taxon>Gryllidea</taxon>
        <taxon>Grylloidea</taxon>
        <taxon>Gryllidae</taxon>
        <taxon>Gryllinae</taxon>
        <taxon>Gryllus</taxon>
    </lineage>
</organism>
<proteinExistence type="predicted"/>
<sequence length="249" mass="29222">MRSLGQLLPAEQRPLRPPGYNQNELERVEEQFYARLRALRRERYELSFRRHSSALGSPEHAHQHRHDLTDTRDWPGWTVHTLQYLYNLFVLYFNRDRGRMEESRASALCEDLGDRSARHERRARFANSDVDNDGWLSFEELLPLIYYSDGPVDNTWAQRMWRKTERGEKLPEQPDEPEDEQLLEKLRQLLKAPDAAMEEAEEGAAKAAAEVEEARNSLRPLARSVYEMSRRAEHLVGMSPQAQIQYGFL</sequence>
<evidence type="ECO:0000256" key="1">
    <source>
        <dbReference type="ARBA" id="ARBA00022837"/>
    </source>
</evidence>
<evidence type="ECO:0000259" key="3">
    <source>
        <dbReference type="PROSITE" id="PS50222"/>
    </source>
</evidence>
<dbReference type="SUPFAM" id="SSF47473">
    <property type="entry name" value="EF-hand"/>
    <property type="match status" value="1"/>
</dbReference>
<dbReference type="EMBL" id="JAZDUA010000557">
    <property type="protein sequence ID" value="KAK7791144.1"/>
    <property type="molecule type" value="Genomic_DNA"/>
</dbReference>
<dbReference type="Proteomes" id="UP001378592">
    <property type="component" value="Unassembled WGS sequence"/>
</dbReference>
<keyword evidence="5" id="KW-1185">Reference proteome</keyword>
<dbReference type="AlphaFoldDB" id="A0AAN9V9U0"/>
<dbReference type="InterPro" id="IPR018247">
    <property type="entry name" value="EF_Hand_1_Ca_BS"/>
</dbReference>
<feature type="domain" description="EF-hand" evidence="3">
    <location>
        <begin position="116"/>
        <end position="151"/>
    </location>
</feature>
<dbReference type="PROSITE" id="PS00018">
    <property type="entry name" value="EF_HAND_1"/>
    <property type="match status" value="1"/>
</dbReference>
<dbReference type="InterPro" id="IPR011992">
    <property type="entry name" value="EF-hand-dom_pair"/>
</dbReference>
<accession>A0AAN9V9U0</accession>
<reference evidence="4 5" key="1">
    <citation type="submission" date="2024-03" db="EMBL/GenBank/DDBJ databases">
        <title>The genome assembly and annotation of the cricket Gryllus longicercus Weissman &amp; Gray.</title>
        <authorList>
            <person name="Szrajer S."/>
            <person name="Gray D."/>
            <person name="Ylla G."/>
        </authorList>
    </citation>
    <scope>NUCLEOTIDE SEQUENCE [LARGE SCALE GENOMIC DNA]</scope>
    <source>
        <strain evidence="4">DAG 2021-001</strain>
        <tissue evidence="4">Whole body minus gut</tissue>
    </source>
</reference>
<comment type="caution">
    <text evidence="4">The sequence shown here is derived from an EMBL/GenBank/DDBJ whole genome shotgun (WGS) entry which is preliminary data.</text>
</comment>